<proteinExistence type="predicted"/>
<gene>
    <name evidence="1" type="ORF">IAG44_42510</name>
</gene>
<accession>A0A7H0IRK9</accession>
<organism evidence="1 2">
    <name type="scientific">Streptomyces roseirectus</name>
    <dbReference type="NCBI Taxonomy" id="2768066"/>
    <lineage>
        <taxon>Bacteria</taxon>
        <taxon>Bacillati</taxon>
        <taxon>Actinomycetota</taxon>
        <taxon>Actinomycetes</taxon>
        <taxon>Kitasatosporales</taxon>
        <taxon>Streptomycetaceae</taxon>
        <taxon>Streptomyces</taxon>
    </lineage>
</organism>
<name>A0A7H0IRK9_9ACTN</name>
<protein>
    <recommendedName>
        <fullName evidence="3">Clp R domain-containing protein</fullName>
    </recommendedName>
</protein>
<sequence>MERETQMEQRGDGMTTEFGVDVVRSLARALKVAVRVDLAAVGTDTVLEDLVGETETGDAVAPGMRKAGSLGGHIRALATGGRWVSADDAEAVEDAEVDAVWREARSLYRSQKPGPAELPGMTGALRACLLHALDAARAEGALAVRERHVARALVERPGTRAREAMTLERIDPAAALERIAALGPDEALKSVGVGMLRMGGAFGRRRNPITRVIGSLASGSGVNGSPVLGAVVSEALRQATRQGREAAGTADLLLGILALDRGLRLYGRALPDDLTTANSAADLLRGLGVREDTLLAAATALPSNPGNTDAAKLTPAAIRVTDVARLRAAEHGAPTTGTVHLLAALLDDKTAVGLLDLDVDALRADLTPLLGA</sequence>
<dbReference type="Proteomes" id="UP000516052">
    <property type="component" value="Chromosome"/>
</dbReference>
<dbReference type="Gene3D" id="1.10.1780.10">
    <property type="entry name" value="Clp, N-terminal domain"/>
    <property type="match status" value="2"/>
</dbReference>
<evidence type="ECO:0000313" key="1">
    <source>
        <dbReference type="EMBL" id="QNP75425.1"/>
    </source>
</evidence>
<dbReference type="AlphaFoldDB" id="A0A7H0IRK9"/>
<dbReference type="InterPro" id="IPR036628">
    <property type="entry name" value="Clp_N_dom_sf"/>
</dbReference>
<reference evidence="1 2" key="1">
    <citation type="submission" date="2020-08" db="EMBL/GenBank/DDBJ databases">
        <title>A novel species.</title>
        <authorList>
            <person name="Gao J."/>
        </authorList>
    </citation>
    <scope>NUCLEOTIDE SEQUENCE [LARGE SCALE GENOMIC DNA]</scope>
    <source>
        <strain evidence="1 2">CRXT-G-22</strain>
    </source>
</reference>
<dbReference type="EMBL" id="CP060828">
    <property type="protein sequence ID" value="QNP75425.1"/>
    <property type="molecule type" value="Genomic_DNA"/>
</dbReference>
<keyword evidence="2" id="KW-1185">Reference proteome</keyword>
<dbReference type="RefSeq" id="WP_187752346.1">
    <property type="nucleotide sequence ID" value="NZ_CP060828.1"/>
</dbReference>
<dbReference type="KEGG" id="sroi:IAG44_42510"/>
<evidence type="ECO:0008006" key="3">
    <source>
        <dbReference type="Google" id="ProtNLM"/>
    </source>
</evidence>
<evidence type="ECO:0000313" key="2">
    <source>
        <dbReference type="Proteomes" id="UP000516052"/>
    </source>
</evidence>